<dbReference type="InterPro" id="IPR050720">
    <property type="entry name" value="Engrailed_Homeobox_TFs"/>
</dbReference>
<dbReference type="CDD" id="cd00086">
    <property type="entry name" value="homeodomain"/>
    <property type="match status" value="1"/>
</dbReference>
<dbReference type="PANTHER" id="PTHR24341:SF6">
    <property type="entry name" value="HOMEOBOX PROTEIN INVECTED"/>
    <property type="match status" value="1"/>
</dbReference>
<protein>
    <submittedName>
        <fullName evidence="12">Homeobox domain-containing protein</fullName>
    </submittedName>
</protein>
<evidence type="ECO:0000256" key="4">
    <source>
        <dbReference type="ARBA" id="ARBA00023125"/>
    </source>
</evidence>
<keyword evidence="4 7" id="KW-0238">DNA-binding</keyword>
<keyword evidence="3" id="KW-0217">Developmental protein</keyword>
<dbReference type="GO" id="GO:0030182">
    <property type="term" value="P:neuron differentiation"/>
    <property type="evidence" value="ECO:0007669"/>
    <property type="project" value="TreeGrafter"/>
</dbReference>
<dbReference type="SMART" id="SM00389">
    <property type="entry name" value="HOX"/>
    <property type="match status" value="1"/>
</dbReference>
<comment type="subcellular location">
    <subcellularLocation>
        <location evidence="1 7 8">Nucleus</location>
    </subcellularLocation>
</comment>
<evidence type="ECO:0000256" key="9">
    <source>
        <dbReference type="SAM" id="MobiDB-lite"/>
    </source>
</evidence>
<evidence type="ECO:0000256" key="8">
    <source>
        <dbReference type="RuleBase" id="RU000682"/>
    </source>
</evidence>
<name>A0A914CW39_9BILA</name>
<dbReference type="PROSITE" id="PS50071">
    <property type="entry name" value="HOMEOBOX_2"/>
    <property type="match status" value="1"/>
</dbReference>
<dbReference type="PRINTS" id="PR00031">
    <property type="entry name" value="HTHREPRESSR"/>
</dbReference>
<dbReference type="GO" id="GO:0005634">
    <property type="term" value="C:nucleus"/>
    <property type="evidence" value="ECO:0007669"/>
    <property type="project" value="UniProtKB-SubCell"/>
</dbReference>
<feature type="DNA-binding region" description="Homeobox" evidence="7">
    <location>
        <begin position="100"/>
        <end position="159"/>
    </location>
</feature>
<dbReference type="InterPro" id="IPR017970">
    <property type="entry name" value="Homeobox_CS"/>
</dbReference>
<dbReference type="WBParaSite" id="ACRNAN_scaffold1443.g30460.t1">
    <property type="protein sequence ID" value="ACRNAN_scaffold1443.g30460.t1"/>
    <property type="gene ID" value="ACRNAN_scaffold1443.g30460"/>
</dbReference>
<keyword evidence="6 7" id="KW-0539">Nucleus</keyword>
<dbReference type="Gene3D" id="1.10.10.60">
    <property type="entry name" value="Homeodomain-like"/>
    <property type="match status" value="1"/>
</dbReference>
<accession>A0A914CW39</accession>
<dbReference type="PRINTS" id="PR00024">
    <property type="entry name" value="HOMEOBOX"/>
</dbReference>
<dbReference type="InterPro" id="IPR001356">
    <property type="entry name" value="HD"/>
</dbReference>
<organism evidence="11 12">
    <name type="scientific">Acrobeloides nanus</name>
    <dbReference type="NCBI Taxonomy" id="290746"/>
    <lineage>
        <taxon>Eukaryota</taxon>
        <taxon>Metazoa</taxon>
        <taxon>Ecdysozoa</taxon>
        <taxon>Nematoda</taxon>
        <taxon>Chromadorea</taxon>
        <taxon>Rhabditida</taxon>
        <taxon>Tylenchina</taxon>
        <taxon>Cephalobomorpha</taxon>
        <taxon>Cephaloboidea</taxon>
        <taxon>Cephalobidae</taxon>
        <taxon>Acrobeloides</taxon>
    </lineage>
</organism>
<feature type="domain" description="Homeobox" evidence="10">
    <location>
        <begin position="98"/>
        <end position="158"/>
    </location>
</feature>
<feature type="region of interest" description="Disordered" evidence="9">
    <location>
        <begin position="80"/>
        <end position="104"/>
    </location>
</feature>
<dbReference type="SUPFAM" id="SSF46689">
    <property type="entry name" value="Homeodomain-like"/>
    <property type="match status" value="1"/>
</dbReference>
<sequence>MMDATTSSSSDTSSHEGRSPQASTSLKFSIQNILQPSFGSPRNKSPLTFSLPPSTPISFDESPCNKTILPAWIYCTRYSDRPSAGPRTRKQKRKEHSDEEKRPRTAFTHEQLEKLRQQFINNKYLTEKRRQELAHELGLNESQIKIWFQNKRAKLKKATAQRSSFALHMMTHGLYGSSSITNTNTLQPAIGR</sequence>
<dbReference type="PRINTS" id="PR00026">
    <property type="entry name" value="ENGRAILED"/>
</dbReference>
<reference evidence="12" key="1">
    <citation type="submission" date="2022-11" db="UniProtKB">
        <authorList>
            <consortium name="WormBaseParasite"/>
        </authorList>
    </citation>
    <scope>IDENTIFICATION</scope>
</reference>
<evidence type="ECO:0000313" key="12">
    <source>
        <dbReference type="WBParaSite" id="ACRNAN_scaffold1443.g30460.t1"/>
    </source>
</evidence>
<comment type="similarity">
    <text evidence="2">Belongs to the engrailed homeobox family.</text>
</comment>
<dbReference type="Proteomes" id="UP000887540">
    <property type="component" value="Unplaced"/>
</dbReference>
<dbReference type="InterPro" id="IPR000047">
    <property type="entry name" value="HTH_motif"/>
</dbReference>
<evidence type="ECO:0000259" key="10">
    <source>
        <dbReference type="PROSITE" id="PS50071"/>
    </source>
</evidence>
<dbReference type="InterPro" id="IPR020479">
    <property type="entry name" value="HD_metazoa"/>
</dbReference>
<dbReference type="AlphaFoldDB" id="A0A914CW39"/>
<evidence type="ECO:0000256" key="1">
    <source>
        <dbReference type="ARBA" id="ARBA00004123"/>
    </source>
</evidence>
<evidence type="ECO:0000256" key="7">
    <source>
        <dbReference type="PROSITE-ProRule" id="PRU00108"/>
    </source>
</evidence>
<evidence type="ECO:0000256" key="5">
    <source>
        <dbReference type="ARBA" id="ARBA00023155"/>
    </source>
</evidence>
<keyword evidence="5 7" id="KW-0371">Homeobox</keyword>
<dbReference type="GO" id="GO:0009653">
    <property type="term" value="P:anatomical structure morphogenesis"/>
    <property type="evidence" value="ECO:0007669"/>
    <property type="project" value="UniProtKB-ARBA"/>
</dbReference>
<dbReference type="FunFam" id="1.10.10.60:FF:000189">
    <property type="entry name" value="Homeobox protein engrailed-like"/>
    <property type="match status" value="1"/>
</dbReference>
<dbReference type="PROSITE" id="PS00027">
    <property type="entry name" value="HOMEOBOX_1"/>
    <property type="match status" value="1"/>
</dbReference>
<proteinExistence type="inferred from homology"/>
<dbReference type="GO" id="GO:0000978">
    <property type="term" value="F:RNA polymerase II cis-regulatory region sequence-specific DNA binding"/>
    <property type="evidence" value="ECO:0007669"/>
    <property type="project" value="TreeGrafter"/>
</dbReference>
<feature type="compositionally biased region" description="Low complexity" evidence="9">
    <location>
        <begin position="1"/>
        <end position="12"/>
    </location>
</feature>
<keyword evidence="11" id="KW-1185">Reference proteome</keyword>
<feature type="compositionally biased region" description="Polar residues" evidence="9">
    <location>
        <begin position="20"/>
        <end position="43"/>
    </location>
</feature>
<evidence type="ECO:0000256" key="2">
    <source>
        <dbReference type="ARBA" id="ARBA00010896"/>
    </source>
</evidence>
<feature type="region of interest" description="Disordered" evidence="9">
    <location>
        <begin position="1"/>
        <end position="49"/>
    </location>
</feature>
<evidence type="ECO:0000256" key="3">
    <source>
        <dbReference type="ARBA" id="ARBA00022473"/>
    </source>
</evidence>
<dbReference type="InterPro" id="IPR000747">
    <property type="entry name" value="HD_engrailed"/>
</dbReference>
<evidence type="ECO:0000256" key="6">
    <source>
        <dbReference type="ARBA" id="ARBA00023242"/>
    </source>
</evidence>
<dbReference type="Pfam" id="PF00046">
    <property type="entry name" value="Homeodomain"/>
    <property type="match status" value="1"/>
</dbReference>
<dbReference type="InterPro" id="IPR009057">
    <property type="entry name" value="Homeodomain-like_sf"/>
</dbReference>
<dbReference type="PANTHER" id="PTHR24341">
    <property type="entry name" value="HOMEOBOX PROTEIN ENGRAILED"/>
    <property type="match status" value="1"/>
</dbReference>
<evidence type="ECO:0000313" key="11">
    <source>
        <dbReference type="Proteomes" id="UP000887540"/>
    </source>
</evidence>
<dbReference type="GO" id="GO:0000981">
    <property type="term" value="F:DNA-binding transcription factor activity, RNA polymerase II-specific"/>
    <property type="evidence" value="ECO:0007669"/>
    <property type="project" value="InterPro"/>
</dbReference>